<keyword evidence="8" id="KW-1133">Transmembrane helix</keyword>
<dbReference type="PROSITE" id="PS50215">
    <property type="entry name" value="ADAM_MEPRO"/>
    <property type="match status" value="1"/>
</dbReference>
<feature type="transmembrane region" description="Helical" evidence="8">
    <location>
        <begin position="69"/>
        <end position="89"/>
    </location>
</feature>
<dbReference type="EMBL" id="JAIPUX010003283">
    <property type="protein sequence ID" value="KAH0623116.1"/>
    <property type="molecule type" value="Genomic_DNA"/>
</dbReference>
<dbReference type="Pfam" id="PF00200">
    <property type="entry name" value="Disintegrin"/>
    <property type="match status" value="1"/>
</dbReference>
<sequence>MNDTSTFFVSVVSSALQVSNEESPWCPVLIISLILLIFAFIFLGFQPLSDLSSYEIVVPRRITRERRQLPNLPEVFQMFFMSVLTFAMIEDKITYRITIEGKDHILVLTKNGVYGGYEDRSQLSLLFDLELANSVPLLPNELIDTYSSIVPKALPFLSDGCFVGDLLLRVDHCHYYGHIEGIVDSMVGVSLCFGLRGLIQIENITYGVEPIDNNNHIVYRMNRVKRSVQSCPVAGSGTKCPSSGCPPHPVDGADHLVRYMLLGQNKTAVTEEMVHLANFLDMIWNFENKISIEGGAADVLANFVQWRERELVPRRRHDSAQLILTKGFGDVAGMAYVGTICSKSNAGGINVECKTDPCCEAGTCKLRSGADCGYGDCCRNCHYLSKGTECREKASECDLPEYCNGSSAFCPQDVTVQNGHPCNKGEAYCYNGFCQYYEAQCQAIFGPKAKAAPEICFSAVNSKGDRFGNCGYHNYDYKKCSSTNSMCGKLQCENVKTLPVFGIEPAIIQSPIKGSTCWGVDFQLGSDVPDPGMVNEGTKCAPGKVSWESHFT</sequence>
<dbReference type="InterPro" id="IPR018358">
    <property type="entry name" value="Disintegrin_CS"/>
</dbReference>
<feature type="domain" description="Peptidase M12B" evidence="10">
    <location>
        <begin position="283"/>
        <end position="351"/>
    </location>
</feature>
<dbReference type="PANTHER" id="PTHR11905">
    <property type="entry name" value="ADAM A DISINTEGRIN AND METALLOPROTEASE DOMAIN"/>
    <property type="match status" value="1"/>
</dbReference>
<reference evidence="11 12" key="1">
    <citation type="journal article" date="2022" name="Gigascience">
        <title>A chromosome-level genome assembly and annotation of the desert horned lizard, Phrynosoma platyrhinos, provides insight into chromosomal rearrangements among reptiles.</title>
        <authorList>
            <person name="Koochekian N."/>
            <person name="Ascanio A."/>
            <person name="Farleigh K."/>
            <person name="Card D.C."/>
            <person name="Schield D.R."/>
            <person name="Castoe T.A."/>
            <person name="Jezkova T."/>
        </authorList>
    </citation>
    <scope>NUCLEOTIDE SEQUENCE [LARGE SCALE GENOMIC DNA]</scope>
    <source>
        <strain evidence="11">NK-2021</strain>
    </source>
</reference>
<dbReference type="InterPro" id="IPR036436">
    <property type="entry name" value="Disintegrin_dom_sf"/>
</dbReference>
<comment type="caution">
    <text evidence="11">The sequence shown here is derived from an EMBL/GenBank/DDBJ whole genome shotgun (WGS) entry which is preliminary data.</text>
</comment>
<dbReference type="InterPro" id="IPR006586">
    <property type="entry name" value="ADAM_Cys-rich"/>
</dbReference>
<keyword evidence="8" id="KW-0812">Transmembrane</keyword>
<dbReference type="Pfam" id="PF08516">
    <property type="entry name" value="ADAM_CR"/>
    <property type="match status" value="1"/>
</dbReference>
<dbReference type="PROSITE" id="PS00427">
    <property type="entry name" value="DISINTEGRIN_1"/>
    <property type="match status" value="1"/>
</dbReference>
<dbReference type="InterPro" id="IPR001590">
    <property type="entry name" value="Peptidase_M12B"/>
</dbReference>
<evidence type="ECO:0000256" key="4">
    <source>
        <dbReference type="ARBA" id="ARBA00023157"/>
    </source>
</evidence>
<evidence type="ECO:0000313" key="12">
    <source>
        <dbReference type="Proteomes" id="UP000826234"/>
    </source>
</evidence>
<dbReference type="PROSITE" id="PS50214">
    <property type="entry name" value="DISINTEGRIN_2"/>
    <property type="match status" value="1"/>
</dbReference>
<dbReference type="Gene3D" id="3.40.390.10">
    <property type="entry name" value="Collagenase (Catalytic Domain)"/>
    <property type="match status" value="1"/>
</dbReference>
<evidence type="ECO:0000256" key="2">
    <source>
        <dbReference type="ARBA" id="ARBA00022525"/>
    </source>
</evidence>
<evidence type="ECO:0000313" key="11">
    <source>
        <dbReference type="EMBL" id="KAH0623116.1"/>
    </source>
</evidence>
<dbReference type="SMART" id="SM00608">
    <property type="entry name" value="ACR"/>
    <property type="match status" value="1"/>
</dbReference>
<comment type="caution">
    <text evidence="7">Lacks conserved residue(s) required for the propagation of feature annotation.</text>
</comment>
<evidence type="ECO:0000259" key="10">
    <source>
        <dbReference type="PROSITE" id="PS50215"/>
    </source>
</evidence>
<keyword evidence="8" id="KW-0472">Membrane</keyword>
<accession>A0ABQ7T107</accession>
<evidence type="ECO:0000256" key="1">
    <source>
        <dbReference type="ARBA" id="ARBA00004613"/>
    </source>
</evidence>
<name>A0ABQ7T107_PHRPL</name>
<dbReference type="Gene3D" id="4.10.70.10">
    <property type="entry name" value="Disintegrin domain"/>
    <property type="match status" value="1"/>
</dbReference>
<evidence type="ECO:0000256" key="3">
    <source>
        <dbReference type="ARBA" id="ARBA00022656"/>
    </source>
</evidence>
<dbReference type="SUPFAM" id="SSF55486">
    <property type="entry name" value="Metalloproteases ('zincins'), catalytic domain"/>
    <property type="match status" value="1"/>
</dbReference>
<dbReference type="InterPro" id="IPR001762">
    <property type="entry name" value="Disintegrin_dom"/>
</dbReference>
<keyword evidence="12" id="KW-1185">Reference proteome</keyword>
<proteinExistence type="predicted"/>
<dbReference type="PANTHER" id="PTHR11905:SF136">
    <property type="entry name" value="DISINTEGRIN AND METALLOPROTEINASE DOMAIN-CONTAINING PROTEIN 9"/>
    <property type="match status" value="1"/>
</dbReference>
<evidence type="ECO:0000256" key="6">
    <source>
        <dbReference type="PROSITE-ProRule" id="PRU00068"/>
    </source>
</evidence>
<evidence type="ECO:0000256" key="8">
    <source>
        <dbReference type="SAM" id="Phobius"/>
    </source>
</evidence>
<feature type="domain" description="Disintegrin" evidence="9">
    <location>
        <begin position="348"/>
        <end position="418"/>
    </location>
</feature>
<keyword evidence="4 6" id="KW-1015">Disulfide bond</keyword>
<keyword evidence="5" id="KW-1199">Hemostasis impairing toxin</keyword>
<dbReference type="SMART" id="SM00050">
    <property type="entry name" value="DISIN"/>
    <property type="match status" value="1"/>
</dbReference>
<feature type="disulfide bond" evidence="6">
    <location>
        <begin position="390"/>
        <end position="410"/>
    </location>
</feature>
<evidence type="ECO:0000256" key="7">
    <source>
        <dbReference type="PROSITE-ProRule" id="PRU00276"/>
    </source>
</evidence>
<feature type="transmembrane region" description="Helical" evidence="8">
    <location>
        <begin position="27"/>
        <end position="48"/>
    </location>
</feature>
<organism evidence="11 12">
    <name type="scientific">Phrynosoma platyrhinos</name>
    <name type="common">Desert horned lizard</name>
    <dbReference type="NCBI Taxonomy" id="52577"/>
    <lineage>
        <taxon>Eukaryota</taxon>
        <taxon>Metazoa</taxon>
        <taxon>Chordata</taxon>
        <taxon>Craniata</taxon>
        <taxon>Vertebrata</taxon>
        <taxon>Euteleostomi</taxon>
        <taxon>Lepidosauria</taxon>
        <taxon>Squamata</taxon>
        <taxon>Bifurcata</taxon>
        <taxon>Unidentata</taxon>
        <taxon>Episquamata</taxon>
        <taxon>Toxicofera</taxon>
        <taxon>Iguania</taxon>
        <taxon>Phrynosomatidae</taxon>
        <taxon>Phrynosomatinae</taxon>
        <taxon>Phrynosoma</taxon>
    </lineage>
</organism>
<gene>
    <name evidence="11" type="ORF">JD844_031088</name>
</gene>
<evidence type="ECO:0000259" key="9">
    <source>
        <dbReference type="PROSITE" id="PS50214"/>
    </source>
</evidence>
<comment type="subcellular location">
    <subcellularLocation>
        <location evidence="1">Secreted</location>
    </subcellularLocation>
</comment>
<keyword evidence="2" id="KW-0964">Secreted</keyword>
<keyword evidence="3" id="KW-0800">Toxin</keyword>
<protein>
    <submittedName>
        <fullName evidence="11">Uncharacterized protein</fullName>
    </submittedName>
</protein>
<evidence type="ECO:0000256" key="5">
    <source>
        <dbReference type="ARBA" id="ARBA00023240"/>
    </source>
</evidence>
<dbReference type="Proteomes" id="UP000826234">
    <property type="component" value="Unassembled WGS sequence"/>
</dbReference>
<dbReference type="InterPro" id="IPR024079">
    <property type="entry name" value="MetalloPept_cat_dom_sf"/>
</dbReference>
<dbReference type="PRINTS" id="PR00289">
    <property type="entry name" value="DISINTEGRIN"/>
</dbReference>